<protein>
    <submittedName>
        <fullName evidence="7">Monovalent cation/H+ antiporter complex subunit F</fullName>
    </submittedName>
</protein>
<keyword evidence="2" id="KW-1003">Cell membrane</keyword>
<evidence type="ECO:0000313" key="7">
    <source>
        <dbReference type="EMBL" id="MCV7627827.1"/>
    </source>
</evidence>
<dbReference type="Pfam" id="PF04066">
    <property type="entry name" value="MrpF_PhaF"/>
    <property type="match status" value="1"/>
</dbReference>
<organism evidence="7 8">
    <name type="scientific">Micrococcus luteus</name>
    <name type="common">Micrococcus lysodeikticus</name>
    <dbReference type="NCBI Taxonomy" id="1270"/>
    <lineage>
        <taxon>Bacteria</taxon>
        <taxon>Bacillati</taxon>
        <taxon>Actinomycetota</taxon>
        <taxon>Actinomycetes</taxon>
        <taxon>Micrococcales</taxon>
        <taxon>Micrococcaceae</taxon>
        <taxon>Micrococcus</taxon>
    </lineage>
</organism>
<comment type="subcellular location">
    <subcellularLocation>
        <location evidence="1">Cell membrane</location>
        <topology evidence="1">Multi-pass membrane protein</topology>
    </subcellularLocation>
</comment>
<dbReference type="EMBL" id="JALXKZ020000001">
    <property type="protein sequence ID" value="MCV7627827.1"/>
    <property type="molecule type" value="Genomic_DNA"/>
</dbReference>
<dbReference type="AlphaFoldDB" id="A0AAP3AI42"/>
<keyword evidence="5 6" id="KW-0472">Membrane</keyword>
<dbReference type="InterPro" id="IPR007208">
    <property type="entry name" value="MrpF/PhaF-like"/>
</dbReference>
<reference evidence="7" key="1">
    <citation type="submission" date="2023-06" db="EMBL/GenBank/DDBJ databases">
        <title>lsaBGC provides a comprehensive framework for evolutionary analysis of biosynthetic gene clusters within focal taxa.</title>
        <authorList>
            <person name="Salamzade R."/>
            <person name="Sandstrom S."/>
            <person name="Kalan L.R."/>
        </authorList>
    </citation>
    <scope>NUCLEOTIDE SEQUENCE</scope>
    <source>
        <strain evidence="7">P3-SID899</strain>
    </source>
</reference>
<dbReference type="GO" id="GO:0005886">
    <property type="term" value="C:plasma membrane"/>
    <property type="evidence" value="ECO:0007669"/>
    <property type="project" value="UniProtKB-SubCell"/>
</dbReference>
<keyword evidence="4 6" id="KW-1133">Transmembrane helix</keyword>
<feature type="transmembrane region" description="Helical" evidence="6">
    <location>
        <begin position="46"/>
        <end position="66"/>
    </location>
</feature>
<gene>
    <name evidence="7" type="ORF">M3A82_000495</name>
</gene>
<sequence length="96" mass="10185">MSLTDLHYDWSLIGIDVGIALLLVAAVVSAYRILVGPLDADRAVSGDLLTFSVTGMVTLFGVRAANVFTFDLVLIAAITGFLTGMSLARALTRGRR</sequence>
<name>A0AAP3AI42_MICLU</name>
<evidence type="ECO:0000256" key="3">
    <source>
        <dbReference type="ARBA" id="ARBA00022692"/>
    </source>
</evidence>
<comment type="caution">
    <text evidence="7">The sequence shown here is derived from an EMBL/GenBank/DDBJ whole genome shotgun (WGS) entry which is preliminary data.</text>
</comment>
<accession>A0AAP3AI42</accession>
<dbReference type="GO" id="GO:0015075">
    <property type="term" value="F:monoatomic ion transmembrane transporter activity"/>
    <property type="evidence" value="ECO:0007669"/>
    <property type="project" value="InterPro"/>
</dbReference>
<feature type="transmembrane region" description="Helical" evidence="6">
    <location>
        <begin position="12"/>
        <end position="34"/>
    </location>
</feature>
<evidence type="ECO:0000256" key="1">
    <source>
        <dbReference type="ARBA" id="ARBA00004651"/>
    </source>
</evidence>
<dbReference type="RefSeq" id="WP_144826498.1">
    <property type="nucleotide sequence ID" value="NZ_CP043849.1"/>
</dbReference>
<keyword evidence="3 6" id="KW-0812">Transmembrane</keyword>
<evidence type="ECO:0000256" key="2">
    <source>
        <dbReference type="ARBA" id="ARBA00022475"/>
    </source>
</evidence>
<evidence type="ECO:0000256" key="4">
    <source>
        <dbReference type="ARBA" id="ARBA00022989"/>
    </source>
</evidence>
<evidence type="ECO:0000313" key="8">
    <source>
        <dbReference type="Proteomes" id="UP001205867"/>
    </source>
</evidence>
<dbReference type="Proteomes" id="UP001205867">
    <property type="component" value="Unassembled WGS sequence"/>
</dbReference>
<proteinExistence type="predicted"/>
<feature type="transmembrane region" description="Helical" evidence="6">
    <location>
        <begin position="72"/>
        <end position="91"/>
    </location>
</feature>
<evidence type="ECO:0000256" key="5">
    <source>
        <dbReference type="ARBA" id="ARBA00023136"/>
    </source>
</evidence>
<evidence type="ECO:0000256" key="6">
    <source>
        <dbReference type="SAM" id="Phobius"/>
    </source>
</evidence>